<evidence type="ECO:0000313" key="3">
    <source>
        <dbReference type="EMBL" id="ARM71076.1"/>
    </source>
</evidence>
<sequence>MIETWKPIPNYEDKYEISDLGNIRSITRQARTKGNSTRTIQGKLLKQQINHRGYSIIGLSTGKSVKTFTVHQLVGLAFIPNFIKGTQLNHIDGNKQNNALTNLESSDSSHNQLHAVRTGLKTKSGKSRFNNVTFVKNPRAKKKWAASIRHAGKSSYGWKTFDTEEQAAKHVDKLLDSIGDTERNRNFP</sequence>
<gene>
    <name evidence="3" type="ORF">pVco5_088</name>
</gene>
<reference evidence="3 4" key="1">
    <citation type="submission" date="2017-02" db="EMBL/GenBank/DDBJ databases">
        <title>Comeplete genome sequence of Bacteriophage pVco-5, that infects Vibrio corallilyticus.</title>
        <authorList>
            <person name="Kim H.J."/>
            <person name="Park S.C."/>
        </authorList>
    </citation>
    <scope>NUCLEOTIDE SEQUENCE [LARGE SCALE GENOMIC DNA]</scope>
</reference>
<organism evidence="3 4">
    <name type="scientific">Vibrio phage pVco-5</name>
    <dbReference type="NCBI Taxonomy" id="1965485"/>
    <lineage>
        <taxon>Viruses</taxon>
        <taxon>Duplodnaviria</taxon>
        <taxon>Heunggongvirae</taxon>
        <taxon>Uroviricota</taxon>
        <taxon>Caudoviricetes</taxon>
        <taxon>Schitoviridae</taxon>
        <taxon>Vicoquintavirus</taxon>
        <taxon>Vicoquintavirus Pvco5</taxon>
    </lineage>
</organism>
<dbReference type="Gene3D" id="3.90.75.20">
    <property type="match status" value="1"/>
</dbReference>
<accession>A0A1W6JUZ9</accession>
<dbReference type="InterPro" id="IPR010902">
    <property type="entry name" value="NUMOD4"/>
</dbReference>
<dbReference type="InterPro" id="IPR044925">
    <property type="entry name" value="His-Me_finger_sf"/>
</dbReference>
<keyword evidence="4" id="KW-1185">Reference proteome</keyword>
<name>A0A1W6JUZ9_9CAUD</name>
<dbReference type="GO" id="GO:0016788">
    <property type="term" value="F:hydrolase activity, acting on ester bonds"/>
    <property type="evidence" value="ECO:0007669"/>
    <property type="project" value="InterPro"/>
</dbReference>
<dbReference type="SUPFAM" id="SSF54060">
    <property type="entry name" value="His-Me finger endonucleases"/>
    <property type="match status" value="1"/>
</dbReference>
<evidence type="ECO:0000259" key="1">
    <source>
        <dbReference type="Pfam" id="PF07463"/>
    </source>
</evidence>
<evidence type="ECO:0000313" key="4">
    <source>
        <dbReference type="Proteomes" id="UP000225564"/>
    </source>
</evidence>
<dbReference type="InterPro" id="IPR003615">
    <property type="entry name" value="HNH_nuc"/>
</dbReference>
<feature type="domain" description="HNH nuclease" evidence="2">
    <location>
        <begin position="70"/>
        <end position="112"/>
    </location>
</feature>
<feature type="domain" description="NUMOD4" evidence="1">
    <location>
        <begin position="3"/>
        <end position="59"/>
    </location>
</feature>
<protein>
    <recommendedName>
        <fullName evidence="5">HNH homing endonuclease</fullName>
    </recommendedName>
</protein>
<dbReference type="Proteomes" id="UP000225564">
    <property type="component" value="Segment"/>
</dbReference>
<dbReference type="Pfam" id="PF07463">
    <property type="entry name" value="NUMOD4"/>
    <property type="match status" value="1"/>
</dbReference>
<dbReference type="EMBL" id="KY612839">
    <property type="protein sequence ID" value="ARM71076.1"/>
    <property type="molecule type" value="Genomic_DNA"/>
</dbReference>
<evidence type="ECO:0000259" key="2">
    <source>
        <dbReference type="Pfam" id="PF13392"/>
    </source>
</evidence>
<evidence type="ECO:0008006" key="5">
    <source>
        <dbReference type="Google" id="ProtNLM"/>
    </source>
</evidence>
<proteinExistence type="predicted"/>
<dbReference type="Pfam" id="PF13392">
    <property type="entry name" value="HNH_3"/>
    <property type="match status" value="1"/>
</dbReference>